<dbReference type="AlphaFoldDB" id="A0AAD6VJC1"/>
<dbReference type="PANTHER" id="PTHR45992">
    <property type="entry name" value="EUKARYOTIC ELONGATION FACTOR 2 KINASE-RELATED"/>
    <property type="match status" value="1"/>
</dbReference>
<keyword evidence="8" id="KW-1185">Reference proteome</keyword>
<evidence type="ECO:0000313" key="7">
    <source>
        <dbReference type="EMBL" id="KAJ7213155.1"/>
    </source>
</evidence>
<evidence type="ECO:0000256" key="4">
    <source>
        <dbReference type="ARBA" id="ARBA00022777"/>
    </source>
</evidence>
<keyword evidence="1" id="KW-0723">Serine/threonine-protein kinase</keyword>
<dbReference type="SMART" id="SM00811">
    <property type="entry name" value="Alpha_kinase"/>
    <property type="match status" value="1"/>
</dbReference>
<proteinExistence type="predicted"/>
<dbReference type="InterPro" id="IPR011009">
    <property type="entry name" value="Kinase-like_dom_sf"/>
</dbReference>
<keyword evidence="5" id="KW-0067">ATP-binding</keyword>
<gene>
    <name evidence="7" type="ORF">GGX14DRAFT_446467</name>
</gene>
<dbReference type="EMBL" id="JARJCW010000022">
    <property type="protein sequence ID" value="KAJ7213155.1"/>
    <property type="molecule type" value="Genomic_DNA"/>
</dbReference>
<name>A0AAD6VJC1_9AGAR</name>
<keyword evidence="3" id="KW-0547">Nucleotide-binding</keyword>
<dbReference type="GO" id="GO:0005524">
    <property type="term" value="F:ATP binding"/>
    <property type="evidence" value="ECO:0007669"/>
    <property type="project" value="UniProtKB-KW"/>
</dbReference>
<dbReference type="InterPro" id="IPR051852">
    <property type="entry name" value="Alpha-type_PK"/>
</dbReference>
<keyword evidence="2" id="KW-0808">Transferase</keyword>
<accession>A0AAD6VJC1</accession>
<dbReference type="PROSITE" id="PS51158">
    <property type="entry name" value="ALPHA_KINASE"/>
    <property type="match status" value="1"/>
</dbReference>
<evidence type="ECO:0000256" key="5">
    <source>
        <dbReference type="ARBA" id="ARBA00022840"/>
    </source>
</evidence>
<evidence type="ECO:0000256" key="1">
    <source>
        <dbReference type="ARBA" id="ARBA00022527"/>
    </source>
</evidence>
<reference evidence="7" key="1">
    <citation type="submission" date="2023-03" db="EMBL/GenBank/DDBJ databases">
        <title>Massive genome expansion in bonnet fungi (Mycena s.s.) driven by repeated elements and novel gene families across ecological guilds.</title>
        <authorList>
            <consortium name="Lawrence Berkeley National Laboratory"/>
            <person name="Harder C.B."/>
            <person name="Miyauchi S."/>
            <person name="Viragh M."/>
            <person name="Kuo A."/>
            <person name="Thoen E."/>
            <person name="Andreopoulos B."/>
            <person name="Lu D."/>
            <person name="Skrede I."/>
            <person name="Drula E."/>
            <person name="Henrissat B."/>
            <person name="Morin E."/>
            <person name="Kohler A."/>
            <person name="Barry K."/>
            <person name="LaButti K."/>
            <person name="Morin E."/>
            <person name="Salamov A."/>
            <person name="Lipzen A."/>
            <person name="Mereny Z."/>
            <person name="Hegedus B."/>
            <person name="Baldrian P."/>
            <person name="Stursova M."/>
            <person name="Weitz H."/>
            <person name="Taylor A."/>
            <person name="Grigoriev I.V."/>
            <person name="Nagy L.G."/>
            <person name="Martin F."/>
            <person name="Kauserud H."/>
        </authorList>
    </citation>
    <scope>NUCLEOTIDE SEQUENCE</scope>
    <source>
        <strain evidence="7">9144</strain>
    </source>
</reference>
<feature type="domain" description="Alpha-type protein kinase" evidence="6">
    <location>
        <begin position="1"/>
        <end position="207"/>
    </location>
</feature>
<dbReference type="SUPFAM" id="SSF56112">
    <property type="entry name" value="Protein kinase-like (PK-like)"/>
    <property type="match status" value="1"/>
</dbReference>
<dbReference type="Pfam" id="PF02816">
    <property type="entry name" value="Alpha_kinase"/>
    <property type="match status" value="1"/>
</dbReference>
<dbReference type="Proteomes" id="UP001219525">
    <property type="component" value="Unassembled WGS sequence"/>
</dbReference>
<evidence type="ECO:0000256" key="3">
    <source>
        <dbReference type="ARBA" id="ARBA00022741"/>
    </source>
</evidence>
<dbReference type="Gene3D" id="3.20.200.10">
    <property type="entry name" value="MHCK/EF2 kinase"/>
    <property type="match status" value="1"/>
</dbReference>
<evidence type="ECO:0000313" key="8">
    <source>
        <dbReference type="Proteomes" id="UP001219525"/>
    </source>
</evidence>
<comment type="caution">
    <text evidence="7">The sequence shown here is derived from an EMBL/GenBank/DDBJ whole genome shotgun (WGS) entry which is preliminary data.</text>
</comment>
<dbReference type="PANTHER" id="PTHR45992:SF11">
    <property type="entry name" value="ALPHA-TYPE PROTEIN KINASE DOMAIN-CONTAINING PROTEIN"/>
    <property type="match status" value="1"/>
</dbReference>
<keyword evidence="4 7" id="KW-0418">Kinase</keyword>
<evidence type="ECO:0000259" key="6">
    <source>
        <dbReference type="PROSITE" id="PS51158"/>
    </source>
</evidence>
<evidence type="ECO:0000256" key="2">
    <source>
        <dbReference type="ARBA" id="ARBA00022679"/>
    </source>
</evidence>
<dbReference type="GO" id="GO:0004674">
    <property type="term" value="F:protein serine/threonine kinase activity"/>
    <property type="evidence" value="ECO:0007669"/>
    <property type="project" value="UniProtKB-KW"/>
</dbReference>
<organism evidence="7 8">
    <name type="scientific">Mycena pura</name>
    <dbReference type="NCBI Taxonomy" id="153505"/>
    <lineage>
        <taxon>Eukaryota</taxon>
        <taxon>Fungi</taxon>
        <taxon>Dikarya</taxon>
        <taxon>Basidiomycota</taxon>
        <taxon>Agaricomycotina</taxon>
        <taxon>Agaricomycetes</taxon>
        <taxon>Agaricomycetidae</taxon>
        <taxon>Agaricales</taxon>
        <taxon>Marasmiineae</taxon>
        <taxon>Mycenaceae</taxon>
        <taxon>Mycena</taxon>
    </lineage>
</organism>
<dbReference type="InterPro" id="IPR004166">
    <property type="entry name" value="a-kinase_dom"/>
</dbReference>
<protein>
    <submittedName>
        <fullName evidence="7">Kinase-like domain-containing protein</fullName>
    </submittedName>
</protein>
<sequence>MSYARLNNATRAEIDQSQVFATGAFKIVWKGVYTVGARRGERCVAKEFKTGSVYEKRYFEEEMNVIRLTQGVIDAWHAEQIITRDIRLNTPQIWEMIATGAKVLVEPMIENFEKFNSNTGWASNTGGAWSDAMQALSHFSFHNSNGEFLLCDLQGGVYSDGYVLSDPVIMSRGQNCGPTDLGLDGIRSFFQRHRCGSFCKSGWMKPRVIGRAVHPMRMGTTMINPAHLPTRANRTPLTRVQEGY</sequence>